<evidence type="ECO:0000313" key="10">
    <source>
        <dbReference type="EMBL" id="MFC4766202.1"/>
    </source>
</evidence>
<feature type="domain" description="Sigma-54 factor interaction" evidence="8">
    <location>
        <begin position="379"/>
        <end position="608"/>
    </location>
</feature>
<comment type="caution">
    <text evidence="10">The sequence shown here is derived from an EMBL/GenBank/DDBJ whole genome shotgun (WGS) entry which is preliminary data.</text>
</comment>
<evidence type="ECO:0000259" key="9">
    <source>
        <dbReference type="PROSITE" id="PS50112"/>
    </source>
</evidence>
<dbReference type="InterPro" id="IPR025944">
    <property type="entry name" value="Sigma_54_int_dom_CS"/>
</dbReference>
<dbReference type="InterPro" id="IPR000014">
    <property type="entry name" value="PAS"/>
</dbReference>
<dbReference type="InterPro" id="IPR025662">
    <property type="entry name" value="Sigma_54_int_dom_ATP-bd_1"/>
</dbReference>
<evidence type="ECO:0000256" key="2">
    <source>
        <dbReference type="ARBA" id="ARBA00022797"/>
    </source>
</evidence>
<dbReference type="SUPFAM" id="SSF55785">
    <property type="entry name" value="PYP-like sensor domain (PAS domain)"/>
    <property type="match status" value="2"/>
</dbReference>
<dbReference type="SUPFAM" id="SSF52540">
    <property type="entry name" value="P-loop containing nucleoside triphosphate hydrolases"/>
    <property type="match status" value="1"/>
</dbReference>
<dbReference type="Gene3D" id="3.30.450.20">
    <property type="entry name" value="PAS domain"/>
    <property type="match status" value="2"/>
</dbReference>
<dbReference type="Pfam" id="PF00989">
    <property type="entry name" value="PAS"/>
    <property type="match status" value="1"/>
</dbReference>
<dbReference type="InterPro" id="IPR000644">
    <property type="entry name" value="CBS_dom"/>
</dbReference>
<dbReference type="Gene3D" id="1.10.10.60">
    <property type="entry name" value="Homeodomain-like"/>
    <property type="match status" value="1"/>
</dbReference>
<dbReference type="Gene3D" id="3.40.50.300">
    <property type="entry name" value="P-loop containing nucleotide triphosphate hydrolases"/>
    <property type="match status" value="1"/>
</dbReference>
<keyword evidence="2" id="KW-0058">Aromatic hydrocarbons catabolism</keyword>
<dbReference type="CDD" id="cd00009">
    <property type="entry name" value="AAA"/>
    <property type="match status" value="1"/>
</dbReference>
<keyword evidence="3" id="KW-0067">ATP-binding</keyword>
<protein>
    <recommendedName>
        <fullName evidence="6">HTH-type transcriptional regulatory protein TyrR</fullName>
    </recommendedName>
</protein>
<dbReference type="InterPro" id="IPR013767">
    <property type="entry name" value="PAS_fold"/>
</dbReference>
<dbReference type="PROSITE" id="PS50045">
    <property type="entry name" value="SIGMA54_INTERACT_4"/>
    <property type="match status" value="1"/>
</dbReference>
<dbReference type="RefSeq" id="WP_380023955.1">
    <property type="nucleotide sequence ID" value="NZ_JBHSHC010000014.1"/>
</dbReference>
<dbReference type="InterPro" id="IPR003593">
    <property type="entry name" value="AAA+_ATPase"/>
</dbReference>
<keyword evidence="11" id="KW-1185">Reference proteome</keyword>
<dbReference type="InterPro" id="IPR002078">
    <property type="entry name" value="Sigma_54_int"/>
</dbReference>
<reference evidence="11" key="1">
    <citation type="journal article" date="2019" name="Int. J. Syst. Evol. Microbiol.">
        <title>The Global Catalogue of Microorganisms (GCM) 10K type strain sequencing project: providing services to taxonomists for standard genome sequencing and annotation.</title>
        <authorList>
            <consortium name="The Broad Institute Genomics Platform"/>
            <consortium name="The Broad Institute Genome Sequencing Center for Infectious Disease"/>
            <person name="Wu L."/>
            <person name="Ma J."/>
        </authorList>
    </citation>
    <scope>NUCLEOTIDE SEQUENCE [LARGE SCALE GENOMIC DNA]</scope>
    <source>
        <strain evidence="11">WYCCWR 12678</strain>
    </source>
</reference>
<organism evidence="10 11">
    <name type="scientific">Effusibacillus consociatus</name>
    <dbReference type="NCBI Taxonomy" id="1117041"/>
    <lineage>
        <taxon>Bacteria</taxon>
        <taxon>Bacillati</taxon>
        <taxon>Bacillota</taxon>
        <taxon>Bacilli</taxon>
        <taxon>Bacillales</taxon>
        <taxon>Alicyclobacillaceae</taxon>
        <taxon>Effusibacillus</taxon>
    </lineage>
</organism>
<keyword evidence="7" id="KW-0175">Coiled coil</keyword>
<evidence type="ECO:0000256" key="7">
    <source>
        <dbReference type="SAM" id="Coils"/>
    </source>
</evidence>
<dbReference type="Pfam" id="PF18024">
    <property type="entry name" value="HTH_50"/>
    <property type="match status" value="1"/>
</dbReference>
<keyword evidence="1" id="KW-0547">Nucleotide-binding</keyword>
<keyword evidence="4" id="KW-0805">Transcription regulation</keyword>
<dbReference type="Pfam" id="PF13426">
    <property type="entry name" value="PAS_9"/>
    <property type="match status" value="1"/>
</dbReference>
<evidence type="ECO:0000259" key="8">
    <source>
        <dbReference type="PROSITE" id="PS50045"/>
    </source>
</evidence>
<dbReference type="SMART" id="SM00382">
    <property type="entry name" value="AAA"/>
    <property type="match status" value="1"/>
</dbReference>
<evidence type="ECO:0000256" key="1">
    <source>
        <dbReference type="ARBA" id="ARBA00022741"/>
    </source>
</evidence>
<evidence type="ECO:0000256" key="4">
    <source>
        <dbReference type="ARBA" id="ARBA00023015"/>
    </source>
</evidence>
<dbReference type="Proteomes" id="UP001596002">
    <property type="component" value="Unassembled WGS sequence"/>
</dbReference>
<dbReference type="SUPFAM" id="SSF54631">
    <property type="entry name" value="CBS-domain pair"/>
    <property type="match status" value="1"/>
</dbReference>
<dbReference type="Pfam" id="PF25601">
    <property type="entry name" value="AAA_lid_14"/>
    <property type="match status" value="1"/>
</dbReference>
<dbReference type="Gene3D" id="1.10.8.60">
    <property type="match status" value="1"/>
</dbReference>
<dbReference type="EMBL" id="JBHSHC010000014">
    <property type="protein sequence ID" value="MFC4766202.1"/>
    <property type="molecule type" value="Genomic_DNA"/>
</dbReference>
<dbReference type="PROSITE" id="PS00688">
    <property type="entry name" value="SIGMA54_INTERACT_3"/>
    <property type="match status" value="1"/>
</dbReference>
<dbReference type="SMART" id="SM00091">
    <property type="entry name" value="PAS"/>
    <property type="match status" value="1"/>
</dbReference>
<feature type="coiled-coil region" evidence="7">
    <location>
        <begin position="338"/>
        <end position="372"/>
    </location>
</feature>
<dbReference type="InterPro" id="IPR058031">
    <property type="entry name" value="AAA_lid_NorR"/>
</dbReference>
<dbReference type="Pfam" id="PF00158">
    <property type="entry name" value="Sigma54_activat"/>
    <property type="match status" value="1"/>
</dbReference>
<dbReference type="CDD" id="cd00130">
    <property type="entry name" value="PAS"/>
    <property type="match status" value="1"/>
</dbReference>
<sequence length="688" mass="79040">MIVWREILQSIGATVHKDSTLHEAITTLHEYQSEIALVCDDENFVGYVNLASVLQQLRNSPDLEQKIEYQRDILKVPESHPVEFYYNISAVIGVDETGQVVGFSTVQEARNKINQLHFEQMNRILNGAGIGIITTNSDLEITFINEMAETILGLSKSFLLSRNYKTLLTVNQNIEQVLAGKQFISVDSSLNFKQIIGNFTPLLTNGEISGVVHIFFLREQFEEAVQELEFVRNLNEDLQAIYSSSNEQILVVNSAGDVIRLAGTFLQDFWMVERPEQVIGKNVREFEEKGIFRPNIFDLCIKQQKKLTCIQETLQGRRIWSVANPVFHDEKLQKIIVISRDITEINQLREKLEMAQRKSEEYKQELNEFITNSKTKKDLIYRSRVMEDLVDEMRRIAAADSTVLLNGESGVGKEVFAQAIHESSKRKDQPFIRVNCGAIPDNLIESELFGYEKGAFTGADHKGKPGLFEMANQGTIFLDEIAELPLNMQVKLLRVLQEREVVRVGGVKTIPIDVRVIAATNRNLWELVQENRFREDLYYRLNVIPLRIPPLRERIQDIVSLSVHFLQKFNRIYLKEKSLSREALEVLENYNWPGNVRELQNIIERMVVTTRNDFITRDDVLTLFYGERKGRRPKAMVFELMPLKEAVAELEKQLIQLGLQKYGTATKVSEILGVSQATISRRINKLMK</sequence>
<dbReference type="InterPro" id="IPR030828">
    <property type="entry name" value="HTH_TyrR"/>
</dbReference>
<feature type="domain" description="PAS" evidence="9">
    <location>
        <begin position="117"/>
        <end position="163"/>
    </location>
</feature>
<dbReference type="InterPro" id="IPR035965">
    <property type="entry name" value="PAS-like_dom_sf"/>
</dbReference>
<dbReference type="InterPro" id="IPR027417">
    <property type="entry name" value="P-loop_NTPase"/>
</dbReference>
<dbReference type="PANTHER" id="PTHR32071:SF57">
    <property type="entry name" value="C4-DICARBOXYLATE TRANSPORT TRANSCRIPTIONAL REGULATORY PROTEIN DCTD"/>
    <property type="match status" value="1"/>
</dbReference>
<dbReference type="Pfam" id="PF00571">
    <property type="entry name" value="CBS"/>
    <property type="match status" value="1"/>
</dbReference>
<evidence type="ECO:0000256" key="6">
    <source>
        <dbReference type="ARBA" id="ARBA00029500"/>
    </source>
</evidence>
<evidence type="ECO:0000313" key="11">
    <source>
        <dbReference type="Proteomes" id="UP001596002"/>
    </source>
</evidence>
<proteinExistence type="predicted"/>
<dbReference type="PROSITE" id="PS00675">
    <property type="entry name" value="SIGMA54_INTERACT_1"/>
    <property type="match status" value="1"/>
</dbReference>
<dbReference type="InterPro" id="IPR046342">
    <property type="entry name" value="CBS_dom_sf"/>
</dbReference>
<dbReference type="PANTHER" id="PTHR32071">
    <property type="entry name" value="TRANSCRIPTIONAL REGULATORY PROTEIN"/>
    <property type="match status" value="1"/>
</dbReference>
<keyword evidence="5" id="KW-0804">Transcription</keyword>
<dbReference type="PROSITE" id="PS50112">
    <property type="entry name" value="PAS"/>
    <property type="match status" value="1"/>
</dbReference>
<dbReference type="SUPFAM" id="SSF46689">
    <property type="entry name" value="Homeodomain-like"/>
    <property type="match status" value="1"/>
</dbReference>
<evidence type="ECO:0000256" key="3">
    <source>
        <dbReference type="ARBA" id="ARBA00022840"/>
    </source>
</evidence>
<evidence type="ECO:0000256" key="5">
    <source>
        <dbReference type="ARBA" id="ARBA00023163"/>
    </source>
</evidence>
<name>A0ABV9PZ11_9BACL</name>
<gene>
    <name evidence="10" type="ORF">ACFO8Q_02150</name>
</gene>
<accession>A0ABV9PZ11</accession>
<dbReference type="InterPro" id="IPR009057">
    <property type="entry name" value="Homeodomain-like_sf"/>
</dbReference>